<dbReference type="RefSeq" id="XP_014675513.1">
    <property type="nucleotide sequence ID" value="XM_014820027.1"/>
</dbReference>
<evidence type="ECO:0000313" key="3">
    <source>
        <dbReference type="Proteomes" id="UP000695022"/>
    </source>
</evidence>
<accession>A0ABM1ETJ2</accession>
<evidence type="ECO:0000313" key="4">
    <source>
        <dbReference type="RefSeq" id="XP_014675513.1"/>
    </source>
</evidence>
<dbReference type="InterPro" id="IPR001322">
    <property type="entry name" value="Lamin_tail_dom"/>
</dbReference>
<name>A0ABM1ETJ2_PRICU</name>
<dbReference type="SUPFAM" id="SSF74853">
    <property type="entry name" value="Lamin A/C globular tail domain"/>
    <property type="match status" value="1"/>
</dbReference>
<feature type="domain" description="LTD" evidence="2">
    <location>
        <begin position="75"/>
        <end position="195"/>
    </location>
</feature>
<dbReference type="PROSITE" id="PS51841">
    <property type="entry name" value="LTD"/>
    <property type="match status" value="1"/>
</dbReference>
<sequence length="196" mass="22316">MSVVQRGRSWSGGRLRKTQQFITVVEDTVGYMYMPGKGDDFKQQVCKSVVGSVPRPTRRWETALVVRWDGRQHATGSHILRNNQGTVSIAEVDPEGRYILLENASWKRHTHQFMGGWRLERWLTPTQQLSFTFPDLFKLDQGNTCVIWANCPDATPAPPHQLVWQGAPSWGSGANMETRLVSVQGEEKSTYIERRS</sequence>
<protein>
    <submittedName>
        <fullName evidence="4">Intermediate filament protein A-like</fullName>
    </submittedName>
</protein>
<evidence type="ECO:0000259" key="2">
    <source>
        <dbReference type="PROSITE" id="PS51841"/>
    </source>
</evidence>
<dbReference type="PANTHER" id="PTHR45721">
    <property type="entry name" value="LAMIN DM0-RELATED"/>
    <property type="match status" value="1"/>
</dbReference>
<proteinExistence type="predicted"/>
<keyword evidence="1" id="KW-0175">Coiled coil</keyword>
<dbReference type="InterPro" id="IPR036415">
    <property type="entry name" value="Lamin_tail_dom_sf"/>
</dbReference>
<keyword evidence="3" id="KW-1185">Reference proteome</keyword>
<evidence type="ECO:0000256" key="1">
    <source>
        <dbReference type="ARBA" id="ARBA00023054"/>
    </source>
</evidence>
<dbReference type="Proteomes" id="UP000695022">
    <property type="component" value="Unplaced"/>
</dbReference>
<gene>
    <name evidence="4" type="primary">LOC106815556</name>
</gene>
<reference evidence="4" key="1">
    <citation type="submission" date="2025-08" db="UniProtKB">
        <authorList>
            <consortium name="RefSeq"/>
        </authorList>
    </citation>
    <scope>IDENTIFICATION</scope>
</reference>
<organism evidence="3 4">
    <name type="scientific">Priapulus caudatus</name>
    <name type="common">Priapulid worm</name>
    <dbReference type="NCBI Taxonomy" id="37621"/>
    <lineage>
        <taxon>Eukaryota</taxon>
        <taxon>Metazoa</taxon>
        <taxon>Ecdysozoa</taxon>
        <taxon>Scalidophora</taxon>
        <taxon>Priapulida</taxon>
        <taxon>Priapulimorpha</taxon>
        <taxon>Priapulimorphida</taxon>
        <taxon>Priapulidae</taxon>
        <taxon>Priapulus</taxon>
    </lineage>
</organism>
<dbReference type="PANTHER" id="PTHR45721:SF12">
    <property type="entry name" value="INTERMEDIATE FILAMENT PROTEIN IFA-1"/>
    <property type="match status" value="1"/>
</dbReference>
<dbReference type="GeneID" id="106815556"/>
<dbReference type="Gene3D" id="2.60.40.1260">
    <property type="entry name" value="Lamin Tail domain"/>
    <property type="match status" value="1"/>
</dbReference>